<protein>
    <submittedName>
        <fullName evidence="1">Uncharacterized protein</fullName>
    </submittedName>
</protein>
<evidence type="ECO:0000313" key="1">
    <source>
        <dbReference type="EMBL" id="EMI27752.1"/>
    </source>
</evidence>
<dbReference type="Proteomes" id="UP000011996">
    <property type="component" value="Unassembled WGS sequence"/>
</dbReference>
<reference evidence="1 2" key="1">
    <citation type="journal article" date="2013" name="Mar. Genomics">
        <title>Expression of sulfatases in Rhodopirellula baltica and the diversity of sulfatases in the genus Rhodopirellula.</title>
        <authorList>
            <person name="Wegner C.E."/>
            <person name="Richter-Heitmann T."/>
            <person name="Klindworth A."/>
            <person name="Klockow C."/>
            <person name="Richter M."/>
            <person name="Achstetter T."/>
            <person name="Glockner F.O."/>
            <person name="Harder J."/>
        </authorList>
    </citation>
    <scope>NUCLEOTIDE SEQUENCE [LARGE SCALE GENOMIC DNA]</scope>
    <source>
        <strain evidence="1 2">SH398</strain>
    </source>
</reference>
<accession>M5SJ57</accession>
<name>M5SJ57_9BACT</name>
<proteinExistence type="predicted"/>
<comment type="caution">
    <text evidence="1">The sequence shown here is derived from an EMBL/GenBank/DDBJ whole genome shotgun (WGS) entry which is preliminary data.</text>
</comment>
<gene>
    <name evidence="1" type="ORF">RESH_01608</name>
</gene>
<dbReference type="PATRIC" id="fig|1263868.3.peg.1737"/>
<dbReference type="AlphaFoldDB" id="M5SJ57"/>
<organism evidence="1 2">
    <name type="scientific">Rhodopirellula europaea SH398</name>
    <dbReference type="NCBI Taxonomy" id="1263868"/>
    <lineage>
        <taxon>Bacteria</taxon>
        <taxon>Pseudomonadati</taxon>
        <taxon>Planctomycetota</taxon>
        <taxon>Planctomycetia</taxon>
        <taxon>Pirellulales</taxon>
        <taxon>Pirellulaceae</taxon>
        <taxon>Rhodopirellula</taxon>
    </lineage>
</organism>
<sequence length="44" mass="4858">MRGLVGNVETHDANGMTRCVWESTRLGVCVWPDGTVEDSVPRLL</sequence>
<evidence type="ECO:0000313" key="2">
    <source>
        <dbReference type="Proteomes" id="UP000011996"/>
    </source>
</evidence>
<dbReference type="EMBL" id="ANOF01000058">
    <property type="protein sequence ID" value="EMI27752.1"/>
    <property type="molecule type" value="Genomic_DNA"/>
</dbReference>